<organism evidence="2">
    <name type="scientific">Candidatus Syntropharchaeum butanivorans</name>
    <dbReference type="NCBI Taxonomy" id="1839936"/>
    <lineage>
        <taxon>Archaea</taxon>
        <taxon>Methanobacteriati</taxon>
        <taxon>Methanobacteriota</taxon>
        <taxon>Stenosarchaea group</taxon>
        <taxon>Methanomicrobia</taxon>
        <taxon>Methanosarcinales</taxon>
        <taxon>ANME-2 cluster</taxon>
        <taxon>Candidatus Syntropharchaeum</taxon>
    </lineage>
</organism>
<dbReference type="SUPFAM" id="SSF54292">
    <property type="entry name" value="2Fe-2S ferredoxin-like"/>
    <property type="match status" value="1"/>
</dbReference>
<dbReference type="Proteomes" id="UP000885863">
    <property type="component" value="Unassembled WGS sequence"/>
</dbReference>
<name>A0A7C1B2Y7_9EURY</name>
<evidence type="ECO:0000313" key="2">
    <source>
        <dbReference type="EMBL" id="HDM36820.1"/>
    </source>
</evidence>
<dbReference type="PROSITE" id="PS51085">
    <property type="entry name" value="2FE2S_FER_2"/>
    <property type="match status" value="1"/>
</dbReference>
<accession>A0A7C1B2Y7</accession>
<proteinExistence type="predicted"/>
<comment type="caution">
    <text evidence="2">The sequence shown here is derived from an EMBL/GenBank/DDBJ whole genome shotgun (WGS) entry which is preliminary data.</text>
</comment>
<dbReference type="CDD" id="cd00207">
    <property type="entry name" value="fer2"/>
    <property type="match status" value="1"/>
</dbReference>
<dbReference type="GO" id="GO:0051536">
    <property type="term" value="F:iron-sulfur cluster binding"/>
    <property type="evidence" value="ECO:0007669"/>
    <property type="project" value="InterPro"/>
</dbReference>
<dbReference type="AlphaFoldDB" id="A0A7C1B2Y7"/>
<feature type="domain" description="2Fe-2S ferredoxin-type" evidence="1">
    <location>
        <begin position="8"/>
        <end position="104"/>
    </location>
</feature>
<reference evidence="2" key="1">
    <citation type="journal article" date="2020" name="mSystems">
        <title>Genome- and Community-Level Interaction Insights into Carbon Utilization and Element Cycling Functions of Hydrothermarchaeota in Hydrothermal Sediment.</title>
        <authorList>
            <person name="Zhou Z."/>
            <person name="Liu Y."/>
            <person name="Xu W."/>
            <person name="Pan J."/>
            <person name="Luo Z.H."/>
            <person name="Li M."/>
        </authorList>
    </citation>
    <scope>NUCLEOTIDE SEQUENCE [LARGE SCALE GENOMIC DNA]</scope>
    <source>
        <strain evidence="2">HyVt-185</strain>
    </source>
</reference>
<dbReference type="InterPro" id="IPR012675">
    <property type="entry name" value="Beta-grasp_dom_sf"/>
</dbReference>
<gene>
    <name evidence="2" type="ORF">ENG09_06220</name>
</gene>
<dbReference type="Gene3D" id="3.10.20.30">
    <property type="match status" value="1"/>
</dbReference>
<dbReference type="InterPro" id="IPR001041">
    <property type="entry name" value="2Fe-2S_ferredoxin-type"/>
</dbReference>
<dbReference type="EMBL" id="DQZR01000257">
    <property type="protein sequence ID" value="HDM36820.1"/>
    <property type="molecule type" value="Genomic_DNA"/>
</dbReference>
<feature type="non-terminal residue" evidence="2">
    <location>
        <position position="111"/>
    </location>
</feature>
<dbReference type="InterPro" id="IPR036010">
    <property type="entry name" value="2Fe-2S_ferredoxin-like_sf"/>
</dbReference>
<sequence>MAGIRTDYNVVFFPSGLRGTFEPGTNLFEVAMKLGVDIATICGGQRECGKCKVIIEEGLELLGDMLPSEAAMLSDEEKRNKYRLLCCIEMPEDGRLVIRVPESSRLGAQRL</sequence>
<dbReference type="Pfam" id="PF00111">
    <property type="entry name" value="Fer2"/>
    <property type="match status" value="1"/>
</dbReference>
<protein>
    <submittedName>
        <fullName evidence="2">2Fe-2S iron-sulfur cluster binding domain-containing protein</fullName>
    </submittedName>
</protein>
<evidence type="ECO:0000259" key="1">
    <source>
        <dbReference type="PROSITE" id="PS51085"/>
    </source>
</evidence>